<feature type="compositionally biased region" description="Basic and acidic residues" evidence="1">
    <location>
        <begin position="130"/>
        <end position="141"/>
    </location>
</feature>
<reference evidence="2 3" key="1">
    <citation type="submission" date="2019-02" db="EMBL/GenBank/DDBJ databases">
        <title>Sequencing the genomes of 1000 actinobacteria strains.</title>
        <authorList>
            <person name="Klenk H.-P."/>
        </authorList>
    </citation>
    <scope>NUCLEOTIDE SEQUENCE [LARGE SCALE GENOMIC DNA]</scope>
    <source>
        <strain evidence="2 3">DSM 16932</strain>
    </source>
</reference>
<keyword evidence="3" id="KW-1185">Reference proteome</keyword>
<evidence type="ECO:0000313" key="2">
    <source>
        <dbReference type="EMBL" id="RZS60696.1"/>
    </source>
</evidence>
<dbReference type="AlphaFoldDB" id="A0A4Q7LZ92"/>
<feature type="compositionally biased region" description="Basic residues" evidence="1">
    <location>
        <begin position="162"/>
        <end position="191"/>
    </location>
</feature>
<sequence>MTVRGIDLRPTPTRSPGREGQSTSSSSTSTGARTRHGCGPAPSPDADRRSYAAARARSSANKRPILRRARIEFWTFRNLGITRVLCWLARGPGPSRRWPDHRCHQGLGESQRNRDLCRSRALGRCRPCTRDEPRGHRRGAERSLLAAAPTPRLPAELPGPRRASRRPTPRHRRRRATSQRLARLTRPHIRGQQRSQTACRASSTTAQARGGHIQPRQGTCTWHPSSAPRRRGLRLDRPRSRLGPWDAVRLPTQESPEHATSLTAAPGSVRSAALAHFRWWLRAVVKSVSLRVAGLGLAAEDGVGRLARA</sequence>
<proteinExistence type="predicted"/>
<dbReference type="EMBL" id="SGWX01000001">
    <property type="protein sequence ID" value="RZS60696.1"/>
    <property type="molecule type" value="Genomic_DNA"/>
</dbReference>
<evidence type="ECO:0000313" key="3">
    <source>
        <dbReference type="Proteomes" id="UP000293852"/>
    </source>
</evidence>
<protein>
    <submittedName>
        <fullName evidence="2">Uncharacterized protein</fullName>
    </submittedName>
</protein>
<feature type="compositionally biased region" description="Low complexity" evidence="1">
    <location>
        <begin position="144"/>
        <end position="161"/>
    </location>
</feature>
<comment type="caution">
    <text evidence="2">The sequence shown here is derived from an EMBL/GenBank/DDBJ whole genome shotgun (WGS) entry which is preliminary data.</text>
</comment>
<feature type="region of interest" description="Disordered" evidence="1">
    <location>
        <begin position="1"/>
        <end position="50"/>
    </location>
</feature>
<feature type="region of interest" description="Disordered" evidence="1">
    <location>
        <begin position="130"/>
        <end position="240"/>
    </location>
</feature>
<name>A0A4Q7LZ92_9MICO</name>
<dbReference type="Proteomes" id="UP000293852">
    <property type="component" value="Unassembled WGS sequence"/>
</dbReference>
<accession>A0A4Q7LZ92</accession>
<gene>
    <name evidence="2" type="ORF">EV386_0969</name>
</gene>
<feature type="compositionally biased region" description="Polar residues" evidence="1">
    <location>
        <begin position="192"/>
        <end position="207"/>
    </location>
</feature>
<organism evidence="2 3">
    <name type="scientific">Xylanimonas ulmi</name>
    <dbReference type="NCBI Taxonomy" id="228973"/>
    <lineage>
        <taxon>Bacteria</taxon>
        <taxon>Bacillati</taxon>
        <taxon>Actinomycetota</taxon>
        <taxon>Actinomycetes</taxon>
        <taxon>Micrococcales</taxon>
        <taxon>Promicromonosporaceae</taxon>
        <taxon>Xylanimonas</taxon>
    </lineage>
</organism>
<evidence type="ECO:0000256" key="1">
    <source>
        <dbReference type="SAM" id="MobiDB-lite"/>
    </source>
</evidence>